<reference evidence="2 3" key="1">
    <citation type="submission" date="2019-02" db="EMBL/GenBank/DDBJ databases">
        <title>Deep-cultivation of Planctomycetes and their phenomic and genomic characterization uncovers novel biology.</title>
        <authorList>
            <person name="Wiegand S."/>
            <person name="Jogler M."/>
            <person name="Boedeker C."/>
            <person name="Pinto D."/>
            <person name="Vollmers J."/>
            <person name="Rivas-Marin E."/>
            <person name="Kohn T."/>
            <person name="Peeters S.H."/>
            <person name="Heuer A."/>
            <person name="Rast P."/>
            <person name="Oberbeckmann S."/>
            <person name="Bunk B."/>
            <person name="Jeske O."/>
            <person name="Meyerdierks A."/>
            <person name="Storesund J.E."/>
            <person name="Kallscheuer N."/>
            <person name="Luecker S."/>
            <person name="Lage O.M."/>
            <person name="Pohl T."/>
            <person name="Merkel B.J."/>
            <person name="Hornburger P."/>
            <person name="Mueller R.-W."/>
            <person name="Bruemmer F."/>
            <person name="Labrenz M."/>
            <person name="Spormann A.M."/>
            <person name="Op den Camp H."/>
            <person name="Overmann J."/>
            <person name="Amann R."/>
            <person name="Jetten M.S.M."/>
            <person name="Mascher T."/>
            <person name="Medema M.H."/>
            <person name="Devos D.P."/>
            <person name="Kaster A.-K."/>
            <person name="Ovreas L."/>
            <person name="Rohde M."/>
            <person name="Galperin M.Y."/>
            <person name="Jogler C."/>
        </authorList>
    </citation>
    <scope>NUCLEOTIDE SEQUENCE [LARGE SCALE GENOMIC DNA]</scope>
    <source>
        <strain evidence="2 3">Pla175</strain>
    </source>
</reference>
<keyword evidence="3" id="KW-1185">Reference proteome</keyword>
<evidence type="ECO:0008006" key="4">
    <source>
        <dbReference type="Google" id="ProtNLM"/>
    </source>
</evidence>
<name>A0A518D8W4_9BACT</name>
<dbReference type="Proteomes" id="UP000317429">
    <property type="component" value="Chromosome"/>
</dbReference>
<organism evidence="2 3">
    <name type="scientific">Pirellulimonas nuda</name>
    <dbReference type="NCBI Taxonomy" id="2528009"/>
    <lineage>
        <taxon>Bacteria</taxon>
        <taxon>Pseudomonadati</taxon>
        <taxon>Planctomycetota</taxon>
        <taxon>Planctomycetia</taxon>
        <taxon>Pirellulales</taxon>
        <taxon>Lacipirellulaceae</taxon>
        <taxon>Pirellulimonas</taxon>
    </lineage>
</organism>
<sequence>MAKLNGFDPTKVAPLPDRSPLPAGSHGVTIKDSYTKPNSKGSGSLLVLAYLVTKGEYAGREVRSWLNIDHPSETAMRLARSELSAICNALCLRSLHDTEVLHGRQLTITVRVKKRADTGELLNEVCGYAPAEAASADATKGDDAPPWSKV</sequence>
<feature type="region of interest" description="Disordered" evidence="1">
    <location>
        <begin position="1"/>
        <end position="35"/>
    </location>
</feature>
<evidence type="ECO:0000313" key="3">
    <source>
        <dbReference type="Proteomes" id="UP000317429"/>
    </source>
</evidence>
<evidence type="ECO:0000313" key="2">
    <source>
        <dbReference type="EMBL" id="QDU87918.1"/>
    </source>
</evidence>
<dbReference type="EMBL" id="CP036291">
    <property type="protein sequence ID" value="QDU87918.1"/>
    <property type="molecule type" value="Genomic_DNA"/>
</dbReference>
<dbReference type="Pfam" id="PF05037">
    <property type="entry name" value="DUF669"/>
    <property type="match status" value="1"/>
</dbReference>
<gene>
    <name evidence="2" type="ORF">Pla175_12850</name>
</gene>
<dbReference type="InterPro" id="IPR007731">
    <property type="entry name" value="DUF669"/>
</dbReference>
<dbReference type="RefSeq" id="WP_145282262.1">
    <property type="nucleotide sequence ID" value="NZ_CP036291.1"/>
</dbReference>
<accession>A0A518D8W4</accession>
<proteinExistence type="predicted"/>
<evidence type="ECO:0000256" key="1">
    <source>
        <dbReference type="SAM" id="MobiDB-lite"/>
    </source>
</evidence>
<dbReference type="AlphaFoldDB" id="A0A518D8W4"/>
<protein>
    <recommendedName>
        <fullName evidence="4">DUF669 domain-containing protein</fullName>
    </recommendedName>
</protein>
<dbReference type="KEGG" id="pnd:Pla175_12850"/>
<dbReference type="OrthoDB" id="5220at2"/>